<organism evidence="1">
    <name type="scientific">marine sediment metagenome</name>
    <dbReference type="NCBI Taxonomy" id="412755"/>
    <lineage>
        <taxon>unclassified sequences</taxon>
        <taxon>metagenomes</taxon>
        <taxon>ecological metagenomes</taxon>
    </lineage>
</organism>
<dbReference type="EMBL" id="LAZR01003687">
    <property type="protein sequence ID" value="KKN15706.1"/>
    <property type="molecule type" value="Genomic_DNA"/>
</dbReference>
<comment type="caution">
    <text evidence="1">The sequence shown here is derived from an EMBL/GenBank/DDBJ whole genome shotgun (WGS) entry which is preliminary data.</text>
</comment>
<dbReference type="AlphaFoldDB" id="A0A0F9QRA9"/>
<reference evidence="1" key="1">
    <citation type="journal article" date="2015" name="Nature">
        <title>Complex archaea that bridge the gap between prokaryotes and eukaryotes.</title>
        <authorList>
            <person name="Spang A."/>
            <person name="Saw J.H."/>
            <person name="Jorgensen S.L."/>
            <person name="Zaremba-Niedzwiedzka K."/>
            <person name="Martijn J."/>
            <person name="Lind A.E."/>
            <person name="van Eijk R."/>
            <person name="Schleper C."/>
            <person name="Guy L."/>
            <person name="Ettema T.J."/>
        </authorList>
    </citation>
    <scope>NUCLEOTIDE SEQUENCE</scope>
</reference>
<proteinExistence type="predicted"/>
<evidence type="ECO:0000313" key="1">
    <source>
        <dbReference type="EMBL" id="KKN15706.1"/>
    </source>
</evidence>
<accession>A0A0F9QRA9</accession>
<protein>
    <submittedName>
        <fullName evidence="1">Uncharacterized protein</fullName>
    </submittedName>
</protein>
<name>A0A0F9QRA9_9ZZZZ</name>
<sequence length="101" mass="10694">MANDKPKKARAILDAWQGCFNAGVLGLGAAPPEEKAVWEAVIAEWGDHPLARALKAKAGQMTSMYEEMESGKRGSAMATELLMAFAIGAEVGRAERDGDAC</sequence>
<gene>
    <name evidence="1" type="ORF">LCGC14_0983450</name>
</gene>